<sequence>MAKQYAATILVLVFIIRGLTCNQITRLLLAINSTDGDGVDSGKFRKMMYRALSWLEEQQWVQRDFITVNQKKPYYIVQLTAKGLEEAKDDLAILPGHMGTGFNADFGDFPIELQRPFEKSSSQNVAHHLMTADLFVELVLIRYSQEKQGKPCLDFRDGRYCAREYTWEEKVCRFRPDGELLTVDGKTYFLEVDRGTEDGPSLQNKFNGYHRYFTWLLQQGRELPSGIIFLSSATGKTGFVRRWITCLQAFIEEMKEWYLDINLIVTTTESLKQLLEYMYKC</sequence>
<gene>
    <name evidence="1" type="ORF">MJB10_02885</name>
</gene>
<accession>A0AA96RN71</accession>
<dbReference type="InterPro" id="IPR025855">
    <property type="entry name" value="Replic_Relax"/>
</dbReference>
<dbReference type="Pfam" id="PF13814">
    <property type="entry name" value="Replic_Relax"/>
    <property type="match status" value="1"/>
</dbReference>
<organism evidence="1 2">
    <name type="scientific">Paenibacillus roseopurpureus</name>
    <dbReference type="NCBI Taxonomy" id="2918901"/>
    <lineage>
        <taxon>Bacteria</taxon>
        <taxon>Bacillati</taxon>
        <taxon>Bacillota</taxon>
        <taxon>Bacilli</taxon>
        <taxon>Bacillales</taxon>
        <taxon>Paenibacillaceae</taxon>
        <taxon>Paenibacillus</taxon>
    </lineage>
</organism>
<dbReference type="RefSeq" id="WP_314801587.1">
    <property type="nucleotide sequence ID" value="NZ_CP130319.1"/>
</dbReference>
<evidence type="ECO:0000313" key="1">
    <source>
        <dbReference type="EMBL" id="WNR45112.1"/>
    </source>
</evidence>
<dbReference type="AlphaFoldDB" id="A0AA96RN71"/>
<dbReference type="EMBL" id="CP130319">
    <property type="protein sequence ID" value="WNR45112.1"/>
    <property type="molecule type" value="Genomic_DNA"/>
</dbReference>
<evidence type="ECO:0000313" key="2">
    <source>
        <dbReference type="Proteomes" id="UP001304650"/>
    </source>
</evidence>
<name>A0AA96RN71_9BACL</name>
<reference evidence="1" key="1">
    <citation type="submission" date="2022-02" db="EMBL/GenBank/DDBJ databases">
        <title>Paenibacillus sp. MBLB1832 Whole Genome Shotgun Sequencing.</title>
        <authorList>
            <person name="Hwang C.Y."/>
            <person name="Cho E.-S."/>
            <person name="Seo M.-J."/>
        </authorList>
    </citation>
    <scope>NUCLEOTIDE SEQUENCE</scope>
    <source>
        <strain evidence="1">MBLB1832</strain>
    </source>
</reference>
<dbReference type="SUPFAM" id="SSF46785">
    <property type="entry name" value="Winged helix' DNA-binding domain"/>
    <property type="match status" value="1"/>
</dbReference>
<proteinExistence type="predicted"/>
<keyword evidence="2" id="KW-1185">Reference proteome</keyword>
<dbReference type="KEGG" id="proo:MJB10_02885"/>
<protein>
    <submittedName>
        <fullName evidence="1">Replication-relaxation family protein</fullName>
    </submittedName>
</protein>
<dbReference type="Proteomes" id="UP001304650">
    <property type="component" value="Chromosome"/>
</dbReference>
<dbReference type="InterPro" id="IPR036390">
    <property type="entry name" value="WH_DNA-bd_sf"/>
</dbReference>